<proteinExistence type="predicted"/>
<organism evidence="2">
    <name type="scientific">Andrena haemorrhoa nege-like virus</name>
    <dbReference type="NCBI Taxonomy" id="2094259"/>
    <lineage>
        <taxon>Viruses</taxon>
        <taxon>Riboviria</taxon>
        <taxon>Negevirus</taxon>
    </lineage>
</organism>
<dbReference type="Pfam" id="PF19226">
    <property type="entry name" value="DisA"/>
    <property type="match status" value="1"/>
</dbReference>
<dbReference type="InterPro" id="IPR043638">
    <property type="entry name" value="DisA_glycoprotein"/>
</dbReference>
<keyword evidence="1" id="KW-0472">Membrane</keyword>
<dbReference type="KEGG" id="vg:41701897"/>
<feature type="transmembrane region" description="Helical" evidence="1">
    <location>
        <begin position="359"/>
        <end position="377"/>
    </location>
</feature>
<sequence>MSPLRVFVLSYLVSFGLSEFTTLLGNLPDEVLEQIQVTEDRYRTFLDYYDTADVKAYDLSWASKFFKDPVCHNGWVLHLLSNSAFRDEYYLCVRTEGNKKRLIETTQLRFSDQQQWIFSDADNQVGVIVLELDIPNKYIFYKDGDDLYMTTPMCMSNHYYLTDDKIFPPEPPIENKKNFIKYFYTYQCRPVRVHNTLKQLPIEVKWRVAGGQGYSPEYVVFLEDAFKSNLLRQLDQDAFVPTDNLYYSPDYNVTIMDTPSVYAVKYLNHLPDYEIIYFEHITSNFFLDLIEFVLDRVISLIVTILSTIFNFVLEKINQYVFSNIPYYFKSFYEFFFSLDPYVKFLIMSFVLIYIKTTKFIKTIFLVFLLTLFTYNKLT</sequence>
<keyword evidence="1" id="KW-0812">Transmembrane</keyword>
<accession>A0A2L2P6U1</accession>
<evidence type="ECO:0000313" key="2">
    <source>
        <dbReference type="EMBL" id="AVH76846.1"/>
    </source>
</evidence>
<dbReference type="EMBL" id="MF998082">
    <property type="protein sequence ID" value="AVH76846.1"/>
    <property type="molecule type" value="Genomic_RNA"/>
</dbReference>
<name>A0A2L2P6U1_9VIRU</name>
<reference evidence="2" key="1">
    <citation type="journal article" date="2018" name="Front. Microbiol.">
        <title>Study of the Metatranscriptome of Eight Social and Solitary Wild Bee Species Reveals Novel Viruses and Bee Parasites.</title>
        <authorList>
            <person name="Schoonvaere K."/>
            <person name="Smagghe G."/>
            <person name="Francis F."/>
            <person name="de Graaf D.C."/>
        </authorList>
    </citation>
    <scope>NUCLEOTIDE SEQUENCE [LARGE SCALE GENOMIC DNA]</scope>
    <source>
        <strain evidence="2">Ahae2</strain>
    </source>
</reference>
<protein>
    <submittedName>
        <fullName evidence="2">ORF2</fullName>
    </submittedName>
</protein>
<keyword evidence="1" id="KW-1133">Transmembrane helix</keyword>
<feature type="transmembrane region" description="Helical" evidence="1">
    <location>
        <begin position="293"/>
        <end position="313"/>
    </location>
</feature>
<dbReference type="GeneID" id="41701897"/>
<dbReference type="RefSeq" id="YP_009553582.1">
    <property type="nucleotide sequence ID" value="NC_040813.1"/>
</dbReference>
<evidence type="ECO:0000256" key="1">
    <source>
        <dbReference type="SAM" id="Phobius"/>
    </source>
</evidence>
<dbReference type="Proteomes" id="UP000290145">
    <property type="component" value="Segment"/>
</dbReference>